<gene>
    <name evidence="2" type="ORF">MNB_SV-8-826</name>
</gene>
<dbReference type="PANTHER" id="PTHR11076">
    <property type="entry name" value="DNA REPAIR POLYMERASE UMUC / TRANSFERASE FAMILY MEMBER"/>
    <property type="match status" value="1"/>
</dbReference>
<dbReference type="InterPro" id="IPR050116">
    <property type="entry name" value="DNA_polymerase-Y"/>
</dbReference>
<evidence type="ECO:0000313" key="2">
    <source>
        <dbReference type="EMBL" id="SFV50037.1"/>
    </source>
</evidence>
<dbReference type="InterPro" id="IPR043128">
    <property type="entry name" value="Rev_trsase/Diguanyl_cyclase"/>
</dbReference>
<dbReference type="PANTHER" id="PTHR11076:SF33">
    <property type="entry name" value="DNA POLYMERASE KAPPA"/>
    <property type="match status" value="1"/>
</dbReference>
<dbReference type="PROSITE" id="PS50173">
    <property type="entry name" value="UMUC"/>
    <property type="match status" value="1"/>
</dbReference>
<dbReference type="GO" id="GO:0003684">
    <property type="term" value="F:damaged DNA binding"/>
    <property type="evidence" value="ECO:0007669"/>
    <property type="project" value="InterPro"/>
</dbReference>
<proteinExistence type="predicted"/>
<accession>A0A1W1B9A7</accession>
<dbReference type="SUPFAM" id="SSF56672">
    <property type="entry name" value="DNA/RNA polymerases"/>
    <property type="match status" value="1"/>
</dbReference>
<name>A0A1W1B9A7_9ZZZZ</name>
<dbReference type="GO" id="GO:0006281">
    <property type="term" value="P:DNA repair"/>
    <property type="evidence" value="ECO:0007669"/>
    <property type="project" value="InterPro"/>
</dbReference>
<dbReference type="EMBL" id="FPHD01000006">
    <property type="protein sequence ID" value="SFV50037.1"/>
    <property type="molecule type" value="Genomic_DNA"/>
</dbReference>
<dbReference type="SUPFAM" id="SSF100879">
    <property type="entry name" value="Lesion bypass DNA polymerase (Y-family), little finger domain"/>
    <property type="match status" value="1"/>
</dbReference>
<organism evidence="2">
    <name type="scientific">hydrothermal vent metagenome</name>
    <dbReference type="NCBI Taxonomy" id="652676"/>
    <lineage>
        <taxon>unclassified sequences</taxon>
        <taxon>metagenomes</taxon>
        <taxon>ecological metagenomes</taxon>
    </lineage>
</organism>
<evidence type="ECO:0000259" key="1">
    <source>
        <dbReference type="PROSITE" id="PS50173"/>
    </source>
</evidence>
<dbReference type="InterPro" id="IPR036775">
    <property type="entry name" value="DNA_pol_Y-fam_lit_finger_sf"/>
</dbReference>
<sequence>MFLHIDIDSFFASAERSVDHSLKSIPMAVGSRSNLEIFNRKRTNIKLINDNSGAFVAPVFYSERKKTFESYFVDDLDGRKKIRGIITTASYEARACGVKTAMPIAQALQLCPEMVVVPSNYPLYHTLSHRMHAFMKAHIPLVEQYSIDEFFADVSGWIKDEEIYNFAKMLQAKILQHFDIPVSIGISKAKWIAKLATESAKPYGVYEVKDIDAYIEEIPIKAFPGIGKGFQKRLEEHYISTLGDVKRHKSLLYSWKKPGIQIYNRVTGSDNEGIEERRERKSIGISRTFDAIYDADEIKRRIMIMARHITYMVMSIEANPTTYYLKINYEYGVKVKQGITVDRLFSEMVFKEIVTQMYKEIACSRKGAVKLTLNVSNFISNHRKTLSLIEFESDMIHQKLSKEIQNLRERFGLDILKTGDEL</sequence>
<dbReference type="Gene3D" id="1.10.150.20">
    <property type="entry name" value="5' to 3' exonuclease, C-terminal subdomain"/>
    <property type="match status" value="1"/>
</dbReference>
<keyword evidence="2" id="KW-0548">Nucleotidyltransferase</keyword>
<dbReference type="AlphaFoldDB" id="A0A1W1B9A7"/>
<dbReference type="InterPro" id="IPR043502">
    <property type="entry name" value="DNA/RNA_pol_sf"/>
</dbReference>
<keyword evidence="2" id="KW-0808">Transferase</keyword>
<dbReference type="GO" id="GO:0042276">
    <property type="term" value="P:error-prone translesion synthesis"/>
    <property type="evidence" value="ECO:0007669"/>
    <property type="project" value="TreeGrafter"/>
</dbReference>
<feature type="domain" description="UmuC" evidence="1">
    <location>
        <begin position="2"/>
        <end position="227"/>
    </location>
</feature>
<dbReference type="InterPro" id="IPR022880">
    <property type="entry name" value="DNApol_IV"/>
</dbReference>
<reference evidence="2" key="1">
    <citation type="submission" date="2016-10" db="EMBL/GenBank/DDBJ databases">
        <authorList>
            <person name="de Groot N.N."/>
        </authorList>
    </citation>
    <scope>NUCLEOTIDE SEQUENCE</scope>
</reference>
<protein>
    <submittedName>
        <fullName evidence="2">DNA polymerase IV</fullName>
        <ecNumber evidence="2">2.7.7.7</ecNumber>
    </submittedName>
</protein>
<dbReference type="Gene3D" id="3.30.70.270">
    <property type="match status" value="1"/>
</dbReference>
<dbReference type="InterPro" id="IPR001126">
    <property type="entry name" value="UmuC"/>
</dbReference>
<dbReference type="Pfam" id="PF00817">
    <property type="entry name" value="IMS"/>
    <property type="match status" value="1"/>
</dbReference>
<dbReference type="CDD" id="cd03586">
    <property type="entry name" value="PolY_Pol_IV_kappa"/>
    <property type="match status" value="1"/>
</dbReference>
<dbReference type="GO" id="GO:0005634">
    <property type="term" value="C:nucleus"/>
    <property type="evidence" value="ECO:0007669"/>
    <property type="project" value="TreeGrafter"/>
</dbReference>
<dbReference type="GO" id="GO:0003887">
    <property type="term" value="F:DNA-directed DNA polymerase activity"/>
    <property type="evidence" value="ECO:0007669"/>
    <property type="project" value="UniProtKB-EC"/>
</dbReference>
<dbReference type="EC" id="2.7.7.7" evidence="2"/>
<dbReference type="Gene3D" id="3.40.1170.60">
    <property type="match status" value="1"/>
</dbReference>